<dbReference type="InterPro" id="IPR015421">
    <property type="entry name" value="PyrdxlP-dep_Trfase_major"/>
</dbReference>
<dbReference type="Gene3D" id="3.40.640.10">
    <property type="entry name" value="Type I PLP-dependent aspartate aminotransferase-like (Major domain)"/>
    <property type="match status" value="1"/>
</dbReference>
<dbReference type="Gene3D" id="3.90.1150.10">
    <property type="entry name" value="Aspartate Aminotransferase, domain 1"/>
    <property type="match status" value="1"/>
</dbReference>
<dbReference type="PANTHER" id="PTHR48097:SF5">
    <property type="entry name" value="LOW SPECIFICITY L-THREONINE ALDOLASE"/>
    <property type="match status" value="1"/>
</dbReference>
<comment type="caution">
    <text evidence="5">The sequence shown here is derived from an EMBL/GenBank/DDBJ whole genome shotgun (WGS) entry which is preliminary data.</text>
</comment>
<dbReference type="GO" id="GO:0006520">
    <property type="term" value="P:amino acid metabolic process"/>
    <property type="evidence" value="ECO:0007669"/>
    <property type="project" value="InterPro"/>
</dbReference>
<gene>
    <name evidence="5" type="ORF">GB881_16105</name>
</gene>
<comment type="similarity">
    <text evidence="2">Belongs to the threonine aldolase family.</text>
</comment>
<evidence type="ECO:0000259" key="4">
    <source>
        <dbReference type="Pfam" id="PF01212"/>
    </source>
</evidence>
<comment type="cofactor">
    <cofactor evidence="1">
        <name>pyridoxal 5'-phosphate</name>
        <dbReference type="ChEBI" id="CHEBI:597326"/>
    </cofactor>
</comment>
<keyword evidence="3" id="KW-0663">Pyridoxal phosphate</keyword>
<feature type="domain" description="Aromatic amino acid beta-eliminating lyase/threonine aldolase" evidence="4">
    <location>
        <begin position="10"/>
        <end position="295"/>
    </location>
</feature>
<evidence type="ECO:0000313" key="6">
    <source>
        <dbReference type="Proteomes" id="UP000437709"/>
    </source>
</evidence>
<evidence type="ECO:0000256" key="1">
    <source>
        <dbReference type="ARBA" id="ARBA00001933"/>
    </source>
</evidence>
<evidence type="ECO:0000256" key="3">
    <source>
        <dbReference type="ARBA" id="ARBA00022898"/>
    </source>
</evidence>
<dbReference type="AlphaFoldDB" id="A0A6N7EM76"/>
<dbReference type="GO" id="GO:0016829">
    <property type="term" value="F:lyase activity"/>
    <property type="evidence" value="ECO:0007669"/>
    <property type="project" value="InterPro"/>
</dbReference>
<evidence type="ECO:0000256" key="2">
    <source>
        <dbReference type="ARBA" id="ARBA00006966"/>
    </source>
</evidence>
<dbReference type="InterPro" id="IPR015422">
    <property type="entry name" value="PyrdxlP-dep_Trfase_small"/>
</dbReference>
<name>A0A6N7EM76_9MICO</name>
<dbReference type="InterPro" id="IPR001597">
    <property type="entry name" value="ArAA_b-elim_lyase/Thr_aldolase"/>
</dbReference>
<dbReference type="PANTHER" id="PTHR48097">
    <property type="entry name" value="L-THREONINE ALDOLASE-RELATED"/>
    <property type="match status" value="1"/>
</dbReference>
<protein>
    <submittedName>
        <fullName evidence="5">Threonine aldolase</fullName>
    </submittedName>
</protein>
<dbReference type="InterPro" id="IPR015424">
    <property type="entry name" value="PyrdxlP-dep_Trfase"/>
</dbReference>
<dbReference type="Proteomes" id="UP000437709">
    <property type="component" value="Unassembled WGS sequence"/>
</dbReference>
<dbReference type="OrthoDB" id="9774495at2"/>
<dbReference type="SUPFAM" id="SSF53383">
    <property type="entry name" value="PLP-dependent transferases"/>
    <property type="match status" value="1"/>
</dbReference>
<sequence>MGTMSRARGFTSDNASGAHPAVLAAIADANSGHVPSYGADPLTAALDERAAEVFGDDARIFPVFNGTGANVVAVQALLQRWDAVVATDESHMVNDESTAPQLVGGTRILTVASRGGKLTTDVIAPVFDGYDGTVHHARPAAVSLAQSTELGTTYSVAELSAITHLAHTRGARVHLDGARLANAAARLGTTLRALTTDVGVDVLSFGATKNGTLFGDAVVTLQPELAEPVDRLRKASTQLASKMRFVSAQLLALLGDDLWRENARRANAAADLLAARLRGLGVTPVHPVEANAVFIPVPPERLPAVVAAAPVLAWDRTAGVVRAVASFDTTEEDVDALVAELARHLG</sequence>
<evidence type="ECO:0000313" key="5">
    <source>
        <dbReference type="EMBL" id="MPV38541.1"/>
    </source>
</evidence>
<reference evidence="5 6" key="1">
    <citation type="submission" date="2019-10" db="EMBL/GenBank/DDBJ databases">
        <title>Georgenia wutianyii sp. nov. and Georgenia yuyongxinii sp. nov. isolated from plateau pika (Ochotona curzoniae) in the Qinghai-Tibet plateau of China.</title>
        <authorList>
            <person name="Tian Z."/>
        </authorList>
    </citation>
    <scope>NUCLEOTIDE SEQUENCE [LARGE SCALE GENOMIC DNA]</scope>
    <source>
        <strain evidence="5 6">JCM 19765</strain>
    </source>
</reference>
<dbReference type="Pfam" id="PF01212">
    <property type="entry name" value="Beta_elim_lyase"/>
    <property type="match status" value="1"/>
</dbReference>
<accession>A0A6N7EM76</accession>
<proteinExistence type="inferred from homology"/>
<keyword evidence="6" id="KW-1185">Reference proteome</keyword>
<organism evidence="5 6">
    <name type="scientific">Georgenia subflava</name>
    <dbReference type="NCBI Taxonomy" id="1622177"/>
    <lineage>
        <taxon>Bacteria</taxon>
        <taxon>Bacillati</taxon>
        <taxon>Actinomycetota</taxon>
        <taxon>Actinomycetes</taxon>
        <taxon>Micrococcales</taxon>
        <taxon>Bogoriellaceae</taxon>
        <taxon>Georgenia</taxon>
    </lineage>
</organism>
<dbReference type="EMBL" id="WHPC01000087">
    <property type="protein sequence ID" value="MPV38541.1"/>
    <property type="molecule type" value="Genomic_DNA"/>
</dbReference>